<reference evidence="2 3" key="1">
    <citation type="submission" date="2024-01" db="EMBL/GenBank/DDBJ databases">
        <title>Genome assemblies of Stephania.</title>
        <authorList>
            <person name="Yang L."/>
        </authorList>
    </citation>
    <scope>NUCLEOTIDE SEQUENCE [LARGE SCALE GENOMIC DNA]</scope>
    <source>
        <strain evidence="2">YNDBR</strain>
        <tissue evidence="2">Leaf</tissue>
    </source>
</reference>
<protein>
    <submittedName>
        <fullName evidence="2">Uncharacterized protein</fullName>
    </submittedName>
</protein>
<feature type="compositionally biased region" description="Polar residues" evidence="1">
    <location>
        <begin position="453"/>
        <end position="469"/>
    </location>
</feature>
<dbReference type="InterPro" id="IPR021916">
    <property type="entry name" value="DUF3527"/>
</dbReference>
<accession>A0AAP0NWS2</accession>
<dbReference type="PANTHER" id="PTHR31390">
    <property type="entry name" value="EXPRESSED PROTEIN"/>
    <property type="match status" value="1"/>
</dbReference>
<feature type="region of interest" description="Disordered" evidence="1">
    <location>
        <begin position="274"/>
        <end position="296"/>
    </location>
</feature>
<sequence>MGLYAEFGYNDFIYIPEDFHSSFICPKAEVMNSKGKFINQSYPISRLHEEFIEISCGNQLASSRVAHDPAFLNDSMYKSLKVPREQLVYVEERKKIDMSHNGDITSFNIMGNLTNDESGPCWEKKKPSQISLNVDANLKSNTKTSTAAASGGFLDLSFYRSSIQGCVTDIFVTSDGYIDICMGMKDIEYNPGAVEAESPIELKFECNKTFSSLDDDKALMKKERMLMSPKSSLERIEMTFLTCKSEQKESKVAPRTQFLSPFKKIVERLEPFIKSKSQQSSPNSMSEPGDVVSKGLRNRRKRTLNRLLLSDFLNIERQTDSGCQSVAEDRSSVATLPTHLNGLLKLKIEHGVPFFEFSTKDPEILLTAKIRKTGDSFNCVYTFHSLDNGTTDCTHYAMVRRKDNSMLGQMQVSCHLCPKMRRNGTSSYSMVAEFVLYDVAHARKDLCTKESSKCSTHSFSPTDCSSEQSLAKGAMPEDDDSDALNNSPWGTSLLHRNIQTAAVSVEIPFEDEESFAEKMENKAGVEKSFGFSDLSAVNWKNKDVINCINLSNVKVITSSGIHGVPSTESTVGPSPLLDRWRLGGGCDCGGWDMACPLVVFECPTNQDIEQKPFMKRSQPLELFVEGLKEEMPAISIEVIDEGLYSVKFHSRLSMLQAFSISVAIVHGSEICSLVRKERDGQDLHCNSPKLLLEEEVRFFVDALAQEKKKVGNTTNAISQSSLLNPPFSPFARS</sequence>
<gene>
    <name evidence="2" type="ORF">Syun_018871</name>
</gene>
<name>A0AAP0NWS2_9MAGN</name>
<dbReference type="AlphaFoldDB" id="A0AAP0NWS2"/>
<evidence type="ECO:0000313" key="2">
    <source>
        <dbReference type="EMBL" id="KAK9121254.1"/>
    </source>
</evidence>
<keyword evidence="3" id="KW-1185">Reference proteome</keyword>
<dbReference type="EMBL" id="JBBNAF010000008">
    <property type="protein sequence ID" value="KAK9121254.1"/>
    <property type="molecule type" value="Genomic_DNA"/>
</dbReference>
<evidence type="ECO:0000313" key="3">
    <source>
        <dbReference type="Proteomes" id="UP001420932"/>
    </source>
</evidence>
<dbReference type="Proteomes" id="UP001420932">
    <property type="component" value="Unassembled WGS sequence"/>
</dbReference>
<evidence type="ECO:0000256" key="1">
    <source>
        <dbReference type="SAM" id="MobiDB-lite"/>
    </source>
</evidence>
<dbReference type="Pfam" id="PF12043">
    <property type="entry name" value="DUF3527"/>
    <property type="match status" value="1"/>
</dbReference>
<feature type="region of interest" description="Disordered" evidence="1">
    <location>
        <begin position="452"/>
        <end position="482"/>
    </location>
</feature>
<comment type="caution">
    <text evidence="2">The sequence shown here is derived from an EMBL/GenBank/DDBJ whole genome shotgun (WGS) entry which is preliminary data.</text>
</comment>
<proteinExistence type="predicted"/>
<dbReference type="PANTHER" id="PTHR31390:SF0">
    <property type="entry name" value="DOMAIN PROTEIN, PUTATIVE (DUF3527)-RELATED"/>
    <property type="match status" value="1"/>
</dbReference>
<organism evidence="2 3">
    <name type="scientific">Stephania yunnanensis</name>
    <dbReference type="NCBI Taxonomy" id="152371"/>
    <lineage>
        <taxon>Eukaryota</taxon>
        <taxon>Viridiplantae</taxon>
        <taxon>Streptophyta</taxon>
        <taxon>Embryophyta</taxon>
        <taxon>Tracheophyta</taxon>
        <taxon>Spermatophyta</taxon>
        <taxon>Magnoliopsida</taxon>
        <taxon>Ranunculales</taxon>
        <taxon>Menispermaceae</taxon>
        <taxon>Menispermoideae</taxon>
        <taxon>Cissampelideae</taxon>
        <taxon>Stephania</taxon>
    </lineage>
</organism>